<dbReference type="RefSeq" id="XP_001304313.1">
    <property type="nucleotide sequence ID" value="XM_001304312.1"/>
</dbReference>
<reference evidence="2" key="1">
    <citation type="submission" date="2006-10" db="EMBL/GenBank/DDBJ databases">
        <authorList>
            <person name="Amadeo P."/>
            <person name="Zhao Q."/>
            <person name="Wortman J."/>
            <person name="Fraser-Liggett C."/>
            <person name="Carlton J."/>
        </authorList>
    </citation>
    <scope>NUCLEOTIDE SEQUENCE</scope>
    <source>
        <strain evidence="2">G3</strain>
    </source>
</reference>
<dbReference type="VEuPathDB" id="TrichDB:TVAG_319290"/>
<evidence type="ECO:0000313" key="2">
    <source>
        <dbReference type="EMBL" id="EAX91383.1"/>
    </source>
</evidence>
<dbReference type="InParanoid" id="A2FUN5"/>
<protein>
    <submittedName>
        <fullName evidence="2">Uncharacterized protein</fullName>
    </submittedName>
</protein>
<name>A2FUN5_TRIV3</name>
<dbReference type="VEuPathDB" id="TrichDB:TVAGG3_0899840"/>
<gene>
    <name evidence="2" type="ORF">TVAG_319290</name>
</gene>
<accession>A2FUN5</accession>
<reference evidence="2" key="2">
    <citation type="journal article" date="2007" name="Science">
        <title>Draft genome sequence of the sexually transmitted pathogen Trichomonas vaginalis.</title>
        <authorList>
            <person name="Carlton J.M."/>
            <person name="Hirt R.P."/>
            <person name="Silva J.C."/>
            <person name="Delcher A.L."/>
            <person name="Schatz M."/>
            <person name="Zhao Q."/>
            <person name="Wortman J.R."/>
            <person name="Bidwell S.L."/>
            <person name="Alsmark U.C.M."/>
            <person name="Besteiro S."/>
            <person name="Sicheritz-Ponten T."/>
            <person name="Noel C.J."/>
            <person name="Dacks J.B."/>
            <person name="Foster P.G."/>
            <person name="Simillion C."/>
            <person name="Van de Peer Y."/>
            <person name="Miranda-Saavedra D."/>
            <person name="Barton G.J."/>
            <person name="Westrop G.D."/>
            <person name="Mueller S."/>
            <person name="Dessi D."/>
            <person name="Fiori P.L."/>
            <person name="Ren Q."/>
            <person name="Paulsen I."/>
            <person name="Zhang H."/>
            <person name="Bastida-Corcuera F.D."/>
            <person name="Simoes-Barbosa A."/>
            <person name="Brown M.T."/>
            <person name="Hayes R.D."/>
            <person name="Mukherjee M."/>
            <person name="Okumura C.Y."/>
            <person name="Schneider R."/>
            <person name="Smith A.J."/>
            <person name="Vanacova S."/>
            <person name="Villalvazo M."/>
            <person name="Haas B.J."/>
            <person name="Pertea M."/>
            <person name="Feldblyum T.V."/>
            <person name="Utterback T.R."/>
            <person name="Shu C.L."/>
            <person name="Osoegawa K."/>
            <person name="de Jong P.J."/>
            <person name="Hrdy I."/>
            <person name="Horvathova L."/>
            <person name="Zubacova Z."/>
            <person name="Dolezal P."/>
            <person name="Malik S.B."/>
            <person name="Logsdon J.M. Jr."/>
            <person name="Henze K."/>
            <person name="Gupta A."/>
            <person name="Wang C.C."/>
            <person name="Dunne R.L."/>
            <person name="Upcroft J.A."/>
            <person name="Upcroft P."/>
            <person name="White O."/>
            <person name="Salzberg S.L."/>
            <person name="Tang P."/>
            <person name="Chiu C.-H."/>
            <person name="Lee Y.-S."/>
            <person name="Embley T.M."/>
            <person name="Coombs G.H."/>
            <person name="Mottram J.C."/>
            <person name="Tachezy J."/>
            <person name="Fraser-Liggett C.M."/>
            <person name="Johnson P.J."/>
        </authorList>
    </citation>
    <scope>NUCLEOTIDE SEQUENCE [LARGE SCALE GENOMIC DNA]</scope>
    <source>
        <strain evidence="2">G3</strain>
    </source>
</reference>
<evidence type="ECO:0000313" key="3">
    <source>
        <dbReference type="Proteomes" id="UP000001542"/>
    </source>
</evidence>
<organism evidence="2 3">
    <name type="scientific">Trichomonas vaginalis (strain ATCC PRA-98 / G3)</name>
    <dbReference type="NCBI Taxonomy" id="412133"/>
    <lineage>
        <taxon>Eukaryota</taxon>
        <taxon>Metamonada</taxon>
        <taxon>Parabasalia</taxon>
        <taxon>Trichomonadida</taxon>
        <taxon>Trichomonadidae</taxon>
        <taxon>Trichomonas</taxon>
    </lineage>
</organism>
<feature type="transmembrane region" description="Helical" evidence="1">
    <location>
        <begin position="257"/>
        <end position="279"/>
    </location>
</feature>
<dbReference type="KEGG" id="tva:4749076"/>
<evidence type="ECO:0000256" key="1">
    <source>
        <dbReference type="SAM" id="Phobius"/>
    </source>
</evidence>
<dbReference type="SMR" id="A2FUN5"/>
<dbReference type="Proteomes" id="UP000001542">
    <property type="component" value="Unassembled WGS sequence"/>
</dbReference>
<keyword evidence="1" id="KW-0472">Membrane</keyword>
<keyword evidence="1" id="KW-1133">Transmembrane helix</keyword>
<proteinExistence type="predicted"/>
<keyword evidence="3" id="KW-1185">Reference proteome</keyword>
<keyword evidence="1" id="KW-0812">Transmembrane</keyword>
<dbReference type="AlphaFoldDB" id="A2FUN5"/>
<dbReference type="EMBL" id="DS114039">
    <property type="protein sequence ID" value="EAX91383.1"/>
    <property type="molecule type" value="Genomic_DNA"/>
</dbReference>
<sequence>MFFSLLFQTSLCECPSDPLKLTTTGQHMFAMVEGSVVCMQATEDNTVLIFDFIGNATATVCINNNDGECTEVGKLGLFGNNTNITGIWFGRNKGLIEVTTQHVLTIKFTYAILPTLCDKMLITNTRNYTINISRSDLDKYVYFCFFAATYGTYAYKVSYNVSDDDKLHIIRKDNVPRNYGGLNRFSGNSVKDDPIVITLDTTNDALSSELTISLLGEDIIPDTNITTYLNGSDYAFLKGQFLNDFPPPEVDDKYSNIISITLIVIFAGCGVGCIIYRIVSYYKKKKMRELLRIERLKAPKRRFRKIIHNKPKNEAEPMAYNDGEADFVLTTNNEAYNMATHDDPHEL</sequence>